<dbReference type="Pfam" id="PF05239">
    <property type="entry name" value="PRC"/>
    <property type="match status" value="1"/>
</dbReference>
<dbReference type="SUPFAM" id="SSF50346">
    <property type="entry name" value="PRC-barrel domain"/>
    <property type="match status" value="2"/>
</dbReference>
<comment type="caution">
    <text evidence="2">The sequence shown here is derived from an EMBL/GenBank/DDBJ whole genome shotgun (WGS) entry which is preliminary data.</text>
</comment>
<dbReference type="InterPro" id="IPR027275">
    <property type="entry name" value="PRC-brl_dom"/>
</dbReference>
<dbReference type="Gene3D" id="2.30.30.240">
    <property type="entry name" value="PRC-barrel domain"/>
    <property type="match status" value="1"/>
</dbReference>
<sequence>MLKTKDFYLLRVYDIKGKYLGIIDDIYIDFDKGVIQGFLISNYLFFSKRNFIKTQDIISIEDVMIIKELSKKEGISFKSIKDIDVKDKKNIIKGILEDLIIDENDYSIKGLIISSGIFDRIIKGKEILLPKECILGEDFI</sequence>
<evidence type="ECO:0000313" key="2">
    <source>
        <dbReference type="EMBL" id="MBD7916318.1"/>
    </source>
</evidence>
<accession>A0ABR8Q7C0</accession>
<dbReference type="InterPro" id="IPR011033">
    <property type="entry name" value="PRC_barrel-like_sf"/>
</dbReference>
<proteinExistence type="predicted"/>
<keyword evidence="3" id="KW-1185">Reference proteome</keyword>
<evidence type="ECO:0000313" key="3">
    <source>
        <dbReference type="Proteomes" id="UP000640335"/>
    </source>
</evidence>
<evidence type="ECO:0000259" key="1">
    <source>
        <dbReference type="Pfam" id="PF05239"/>
    </source>
</evidence>
<feature type="domain" description="PRC-barrel" evidence="1">
    <location>
        <begin position="7"/>
        <end position="70"/>
    </location>
</feature>
<reference evidence="2 3" key="1">
    <citation type="submission" date="2020-08" db="EMBL/GenBank/DDBJ databases">
        <title>A Genomic Blueprint of the Chicken Gut Microbiome.</title>
        <authorList>
            <person name="Gilroy R."/>
            <person name="Ravi A."/>
            <person name="Getino M."/>
            <person name="Pursley I."/>
            <person name="Horton D.L."/>
            <person name="Alikhan N.-F."/>
            <person name="Baker D."/>
            <person name="Gharbi K."/>
            <person name="Hall N."/>
            <person name="Watson M."/>
            <person name="Adriaenssens E.M."/>
            <person name="Foster-Nyarko E."/>
            <person name="Jarju S."/>
            <person name="Secka A."/>
            <person name="Antonio M."/>
            <person name="Oren A."/>
            <person name="Chaudhuri R."/>
            <person name="La Ragione R.M."/>
            <person name="Hildebrand F."/>
            <person name="Pallen M.J."/>
        </authorList>
    </citation>
    <scope>NUCLEOTIDE SEQUENCE [LARGE SCALE GENOMIC DNA]</scope>
    <source>
        <strain evidence="2 3">Sa3CUN1</strain>
    </source>
</reference>
<organism evidence="2 3">
    <name type="scientific">Clostridium gallinarum</name>
    <dbReference type="NCBI Taxonomy" id="2762246"/>
    <lineage>
        <taxon>Bacteria</taxon>
        <taxon>Bacillati</taxon>
        <taxon>Bacillota</taxon>
        <taxon>Clostridia</taxon>
        <taxon>Eubacteriales</taxon>
        <taxon>Clostridiaceae</taxon>
        <taxon>Clostridium</taxon>
    </lineage>
</organism>
<protein>
    <submittedName>
        <fullName evidence="2">PRC-barrel domain-containing protein</fullName>
    </submittedName>
</protein>
<dbReference type="RefSeq" id="WP_191751059.1">
    <property type="nucleotide sequence ID" value="NZ_JACSQZ010000072.1"/>
</dbReference>
<feature type="non-terminal residue" evidence="2">
    <location>
        <position position="140"/>
    </location>
</feature>
<name>A0ABR8Q7C0_9CLOT</name>
<dbReference type="EMBL" id="JACSQZ010000072">
    <property type="protein sequence ID" value="MBD7916318.1"/>
    <property type="molecule type" value="Genomic_DNA"/>
</dbReference>
<dbReference type="Proteomes" id="UP000640335">
    <property type="component" value="Unassembled WGS sequence"/>
</dbReference>
<gene>
    <name evidence="2" type="ORF">H9660_14315</name>
</gene>